<sequence length="252" mass="28392">MGNKISSETLLTFDYIPSYRSPEYIYENIITSRDPLDLDSLLSRDSLNPDCSAVWAFMTLLAASFPSIKLPAAPEMRDIILRSKYSPRGLEKQVVRYLTILDCFENLDKFDITDGTITQYYTITPESITGELKAGHLIATGLPIYSNFFKDPVVNDTKKGDKMMGVIHAIIYGFCPLKNAYHVHLPFGPSYFDNGDIWIGREFAAKNLHESWVLESIKINKGGATAKKQFVLPTGDRIESVSKIQRQYGAIM</sequence>
<gene>
    <name evidence="1" type="ORF">UFOPK1726_00118</name>
</gene>
<reference evidence="1" key="1">
    <citation type="submission" date="2020-05" db="EMBL/GenBank/DDBJ databases">
        <authorList>
            <person name="Chiriac C."/>
            <person name="Salcher M."/>
            <person name="Ghai R."/>
            <person name="Kavagutti S V."/>
        </authorList>
    </citation>
    <scope>NUCLEOTIDE SEQUENCE</scope>
</reference>
<proteinExistence type="predicted"/>
<accession>A0A6J6DY97</accession>
<evidence type="ECO:0000313" key="1">
    <source>
        <dbReference type="EMBL" id="CAB4568154.1"/>
    </source>
</evidence>
<dbReference type="AlphaFoldDB" id="A0A6J6DY97"/>
<organism evidence="1">
    <name type="scientific">freshwater metagenome</name>
    <dbReference type="NCBI Taxonomy" id="449393"/>
    <lineage>
        <taxon>unclassified sequences</taxon>
        <taxon>metagenomes</taxon>
        <taxon>ecological metagenomes</taxon>
    </lineage>
</organism>
<name>A0A6J6DY97_9ZZZZ</name>
<dbReference type="EMBL" id="CAEZTT010000005">
    <property type="protein sequence ID" value="CAB4568154.1"/>
    <property type="molecule type" value="Genomic_DNA"/>
</dbReference>
<protein>
    <submittedName>
        <fullName evidence="1">Unannotated protein</fullName>
    </submittedName>
</protein>